<dbReference type="PANTHER" id="PTHR30461:SF2">
    <property type="entry name" value="SERINE RECOMBINASE PINE-RELATED"/>
    <property type="match status" value="1"/>
</dbReference>
<dbReference type="CDD" id="cd00338">
    <property type="entry name" value="Ser_Recombinase"/>
    <property type="match status" value="1"/>
</dbReference>
<dbReference type="Proteomes" id="UP000199297">
    <property type="component" value="Unassembled WGS sequence"/>
</dbReference>
<dbReference type="Pfam" id="PF07508">
    <property type="entry name" value="Recombinase"/>
    <property type="match status" value="1"/>
</dbReference>
<dbReference type="STRING" id="641665.GCA_002104455_00433"/>
<dbReference type="RefSeq" id="WP_085282777.1">
    <property type="nucleotide sequence ID" value="NZ_FOBI01000001.1"/>
</dbReference>
<sequence>MKRKAYLYQRVSSKRQMGNSSLYRQSEAQEAWLAAHPEVQVERVLVDDGYSGYKGKNLTDGELGAFVSDIKTGKIEKGSILLLEQFSRLTRLSISKTKMLLQDIWEGGVTIVTISDNQEYPPESADDIGKWMRLLVEIESAHKDSAWRSDKAKASHKRRKIEALKEKTAPRIRKPFWLDDKGELNDYATAVKDMFTMYLKGLGQVSILNSLRVQYPKYEPIQNMTPTTVIRIITSERCLGIIFGAKLYTEVVTEDIFYKAQQIHSERLYKNVRPDRRWPLHGLVKCGHCQKGNSIQQTGEALPLLRCSNKRRKGAELSGCDSRATFPYIIADYFFKNHVEMELLAELSESKRNESDEKELSKNAHLIRQKKDKLDELQDFYQTAREKGTESRTILNMIMEVDSDLAALESRQKALNSRLNSNGDFFISREVLQSRDEDFDQYNLNLHLLGFRMVIYENTISYGKLKLEYVKYDRSQKVYSCKLNGETAILIPSEGVTPEQFLMPKPLKSDGNDIQSFLYDALDEYNEIPDDNSANLMMQLLSKNLMRYKKSNEDD</sequence>
<dbReference type="SMART" id="SM00857">
    <property type="entry name" value="Resolvase"/>
    <property type="match status" value="1"/>
</dbReference>
<dbReference type="GO" id="GO:0000150">
    <property type="term" value="F:DNA strand exchange activity"/>
    <property type="evidence" value="ECO:0007669"/>
    <property type="project" value="InterPro"/>
</dbReference>
<keyword evidence="2" id="KW-0233">DNA recombination</keyword>
<dbReference type="InterPro" id="IPR050639">
    <property type="entry name" value="SSR_resolvase"/>
</dbReference>
<feature type="domain" description="Resolvase/invertase-type recombinase catalytic" evidence="3">
    <location>
        <begin position="5"/>
        <end position="165"/>
    </location>
</feature>
<gene>
    <name evidence="4" type="ORF">SAMN05216262_101271</name>
</gene>
<dbReference type="SUPFAM" id="SSF53041">
    <property type="entry name" value="Resolvase-like"/>
    <property type="match status" value="1"/>
</dbReference>
<protein>
    <submittedName>
        <fullName evidence="4">Site-specific DNA recombinase</fullName>
    </submittedName>
</protein>
<keyword evidence="5" id="KW-1185">Reference proteome</keyword>
<dbReference type="OrthoDB" id="9786476at2"/>
<dbReference type="Pfam" id="PF00239">
    <property type="entry name" value="Resolvase"/>
    <property type="match status" value="1"/>
</dbReference>
<evidence type="ECO:0000256" key="2">
    <source>
        <dbReference type="ARBA" id="ARBA00023172"/>
    </source>
</evidence>
<reference evidence="5" key="1">
    <citation type="submission" date="2016-10" db="EMBL/GenBank/DDBJ databases">
        <authorList>
            <person name="Varghese N."/>
            <person name="Submissions S."/>
        </authorList>
    </citation>
    <scope>NUCLEOTIDE SEQUENCE [LARGE SCALE GENOMIC DNA]</scope>
    <source>
        <strain evidence="5">CGMCC 1.9127</strain>
    </source>
</reference>
<dbReference type="AlphaFoldDB" id="A0A1H7GWD0"/>
<proteinExistence type="predicted"/>
<evidence type="ECO:0000313" key="5">
    <source>
        <dbReference type="Proteomes" id="UP000199297"/>
    </source>
</evidence>
<dbReference type="EMBL" id="FOBI01000001">
    <property type="protein sequence ID" value="SEK40195.1"/>
    <property type="molecule type" value="Genomic_DNA"/>
</dbReference>
<dbReference type="InterPro" id="IPR011109">
    <property type="entry name" value="DNA_bind_recombinase_dom"/>
</dbReference>
<dbReference type="Pfam" id="PF13408">
    <property type="entry name" value="Zn_ribbon_recom"/>
    <property type="match status" value="1"/>
</dbReference>
<accession>A0A1H7GWD0</accession>
<dbReference type="Gene3D" id="3.40.50.1390">
    <property type="entry name" value="Resolvase, N-terminal catalytic domain"/>
    <property type="match status" value="1"/>
</dbReference>
<dbReference type="InterPro" id="IPR006119">
    <property type="entry name" value="Resolv_N"/>
</dbReference>
<evidence type="ECO:0000256" key="1">
    <source>
        <dbReference type="ARBA" id="ARBA00023125"/>
    </source>
</evidence>
<name>A0A1H7GWD0_9GAMM</name>
<evidence type="ECO:0000313" key="4">
    <source>
        <dbReference type="EMBL" id="SEK40195.1"/>
    </source>
</evidence>
<keyword evidence="1" id="KW-0238">DNA-binding</keyword>
<dbReference type="GO" id="GO:0003677">
    <property type="term" value="F:DNA binding"/>
    <property type="evidence" value="ECO:0007669"/>
    <property type="project" value="UniProtKB-KW"/>
</dbReference>
<dbReference type="InterPro" id="IPR036162">
    <property type="entry name" value="Resolvase-like_N_sf"/>
</dbReference>
<dbReference type="InterPro" id="IPR025827">
    <property type="entry name" value="Zn_ribbon_recom_dom"/>
</dbReference>
<evidence type="ECO:0000259" key="3">
    <source>
        <dbReference type="SMART" id="SM00857"/>
    </source>
</evidence>
<organism evidence="4 5">
    <name type="scientific">Colwellia chukchiensis</name>
    <dbReference type="NCBI Taxonomy" id="641665"/>
    <lineage>
        <taxon>Bacteria</taxon>
        <taxon>Pseudomonadati</taxon>
        <taxon>Pseudomonadota</taxon>
        <taxon>Gammaproteobacteria</taxon>
        <taxon>Alteromonadales</taxon>
        <taxon>Colwelliaceae</taxon>
        <taxon>Colwellia</taxon>
    </lineage>
</organism>
<dbReference type="PANTHER" id="PTHR30461">
    <property type="entry name" value="DNA-INVERTASE FROM LAMBDOID PROPHAGE"/>
    <property type="match status" value="1"/>
</dbReference>